<gene>
    <name evidence="2" type="ORF">BCO_0015700</name>
</gene>
<name>W5T1T7_9SPIR</name>
<dbReference type="EMBL" id="CP005748">
    <property type="protein sequence ID" value="AHH11241.1"/>
    <property type="molecule type" value="Genomic_DNA"/>
</dbReference>
<keyword evidence="2" id="KW-0614">Plasmid</keyword>
<evidence type="ECO:0000256" key="1">
    <source>
        <dbReference type="SAM" id="Coils"/>
    </source>
</evidence>
<geneLocation type="plasmid" evidence="2">
    <name>unnamed</name>
</geneLocation>
<keyword evidence="1" id="KW-0175">Coiled coil</keyword>
<accession>W5T1T7</accession>
<dbReference type="HOGENOM" id="CLU_1140851_0_0_12"/>
<organism evidence="2">
    <name type="scientific">Borrelia coriaceae ATCC 43381</name>
    <dbReference type="NCBI Taxonomy" id="1408429"/>
    <lineage>
        <taxon>Bacteria</taxon>
        <taxon>Pseudomonadati</taxon>
        <taxon>Spirochaetota</taxon>
        <taxon>Spirochaetia</taxon>
        <taxon>Spirochaetales</taxon>
        <taxon>Borreliaceae</taxon>
        <taxon>Borrelia</taxon>
    </lineage>
</organism>
<feature type="coiled-coil region" evidence="1">
    <location>
        <begin position="181"/>
        <end position="211"/>
    </location>
</feature>
<proteinExistence type="predicted"/>
<dbReference type="AlphaFoldDB" id="W5T1T7"/>
<evidence type="ECO:0000313" key="2">
    <source>
        <dbReference type="EMBL" id="AHH11241.1"/>
    </source>
</evidence>
<sequence>MIINLLFPEGSMNRNVLAICMLALMCFISCDINALNELLGKSKEKFLEENIRIKDLKSKKESQEVVKKQVGDIDNTKALDKGLSNLVAVKEDSINANGKDNIIVEDETKGFQWWDGSNEKTWENLDKMYIEARARVKSCYDIWMNAIATCHDADKALYQAISELNKVGERSVNIINGKDVIFAAEKKVDAAVEVLKRAEKAEEKANEDRKAADVYLSKVEATIEVFRNFLIDHEGVKESQMYD</sequence>
<reference evidence="2" key="1">
    <citation type="submission" date="2013-04" db="EMBL/GenBank/DDBJ databases">
        <title>Comparative Genomics of Relapsing Fever Spirochetes.</title>
        <authorList>
            <person name="Schwan T.G."/>
            <person name="Raffel S.J."/>
            <person name="Porcella S.F."/>
            <person name="Martens C.A."/>
            <person name="Bruno D.P."/>
            <person name="Ricklefs S.M."/>
            <person name="Barbian K.B."/>
        </authorList>
    </citation>
    <scope>NUCLEOTIDE SEQUENCE</scope>
    <source>
        <strain evidence="2">Co53</strain>
        <plasmid evidence="2">unnamed</plasmid>
    </source>
</reference>
<protein>
    <submittedName>
        <fullName evidence="2">Putative cytosolic protein</fullName>
    </submittedName>
</protein>